<keyword evidence="2" id="KW-1185">Reference proteome</keyword>
<proteinExistence type="predicted"/>
<reference evidence="1 2" key="1">
    <citation type="journal article" date="2016" name="Sci. Rep.">
        <title>Peltaster fructicola genome reveals evolution from an invasive phytopathogen to an ectophytic parasite.</title>
        <authorList>
            <person name="Xu C."/>
            <person name="Chen H."/>
            <person name="Gleason M.L."/>
            <person name="Xu J.R."/>
            <person name="Liu H."/>
            <person name="Zhang R."/>
            <person name="Sun G."/>
        </authorList>
    </citation>
    <scope>NUCLEOTIDE SEQUENCE [LARGE SCALE GENOMIC DNA]</scope>
    <source>
        <strain evidence="1 2">LNHT1506</strain>
    </source>
</reference>
<sequence>MSVRPIATVLRQAQLTRRASNAACFHVATQRFSDPRLKDEVTARIIHDDFAALREAYEAPKHPLVLAHGLLGFDELHVIPAFGSWKLPGLQYWSGITEALTAKGIDVIIATVPPSGSIEERAGKLAEKIRSAAGNRGVNVIAYVRLLRSRCLPTNSFLDTVWGSSKEKTLLKVLIMHSGLDARFMISKMQPDDIRILSLTTVATPHRGSAFADYMFKQLGPTITETLYAVLGRVGFSDTKGFAQLTREYMNNEFNPLVQDDPNVRYFSYGAQLNPHLTSVFRYSHNVIQKVEGENDGLVSVESSRWGDYKGTLENVSHLDLINWTNKLRWWAKEVMFGADGKAKFNAIAFYLAIADMLAKEGL</sequence>
<organism evidence="1 2">
    <name type="scientific">Peltaster fructicola</name>
    <dbReference type="NCBI Taxonomy" id="286661"/>
    <lineage>
        <taxon>Eukaryota</taxon>
        <taxon>Fungi</taxon>
        <taxon>Dikarya</taxon>
        <taxon>Ascomycota</taxon>
        <taxon>Pezizomycotina</taxon>
        <taxon>Dothideomycetes</taxon>
        <taxon>Dothideomycetes incertae sedis</taxon>
        <taxon>Peltaster</taxon>
    </lineage>
</organism>
<evidence type="ECO:0000313" key="2">
    <source>
        <dbReference type="Proteomes" id="UP000503462"/>
    </source>
</evidence>
<gene>
    <name evidence="1" type="ORF">AMS68_003069</name>
</gene>
<evidence type="ECO:0008006" key="3">
    <source>
        <dbReference type="Google" id="ProtNLM"/>
    </source>
</evidence>
<dbReference type="PANTHER" id="PTHR11440">
    <property type="entry name" value="LECITHIN-CHOLESTEROL ACYLTRANSFERASE-RELATED"/>
    <property type="match status" value="1"/>
</dbReference>
<dbReference type="EMBL" id="CP051140">
    <property type="protein sequence ID" value="QIW97551.1"/>
    <property type="molecule type" value="Genomic_DNA"/>
</dbReference>
<protein>
    <recommendedName>
        <fullName evidence="3">DUF676 domain-containing protein</fullName>
    </recommendedName>
</protein>
<dbReference type="InterPro" id="IPR029058">
    <property type="entry name" value="AB_hydrolase_fold"/>
</dbReference>
<dbReference type="AlphaFoldDB" id="A0A6H0XS11"/>
<dbReference type="Gene3D" id="3.40.50.1820">
    <property type="entry name" value="alpha/beta hydrolase"/>
    <property type="match status" value="1"/>
</dbReference>
<dbReference type="OrthoDB" id="5592486at2759"/>
<dbReference type="Proteomes" id="UP000503462">
    <property type="component" value="Chromosome 2"/>
</dbReference>
<name>A0A6H0XS11_9PEZI</name>
<dbReference type="SUPFAM" id="SSF53474">
    <property type="entry name" value="alpha/beta-Hydrolases"/>
    <property type="match status" value="1"/>
</dbReference>
<evidence type="ECO:0000313" key="1">
    <source>
        <dbReference type="EMBL" id="QIW97551.1"/>
    </source>
</evidence>
<accession>A0A6H0XS11</accession>